<dbReference type="Pfam" id="PF23598">
    <property type="entry name" value="LRR_14"/>
    <property type="match status" value="1"/>
</dbReference>
<keyword evidence="5" id="KW-1185">Reference proteome</keyword>
<dbReference type="Pfam" id="PF13855">
    <property type="entry name" value="LRR_8"/>
    <property type="match status" value="1"/>
</dbReference>
<evidence type="ECO:0000259" key="3">
    <source>
        <dbReference type="Pfam" id="PF23598"/>
    </source>
</evidence>
<dbReference type="PANTHER" id="PTHR48051:SF1">
    <property type="entry name" value="RAS SUPPRESSOR PROTEIN 1"/>
    <property type="match status" value="1"/>
</dbReference>
<dbReference type="InterPro" id="IPR055414">
    <property type="entry name" value="LRR_R13L4/SHOC2-like"/>
</dbReference>
<evidence type="ECO:0000313" key="4">
    <source>
        <dbReference type="EMBL" id="KAG2182765.1"/>
    </source>
</evidence>
<name>A0A8H7UH15_9FUNG</name>
<dbReference type="GO" id="GO:0005737">
    <property type="term" value="C:cytoplasm"/>
    <property type="evidence" value="ECO:0007669"/>
    <property type="project" value="TreeGrafter"/>
</dbReference>
<reference evidence="4" key="1">
    <citation type="submission" date="2020-12" db="EMBL/GenBank/DDBJ databases">
        <title>Metabolic potential, ecology and presence of endohyphal bacteria is reflected in genomic diversity of Mucoromycotina.</title>
        <authorList>
            <person name="Muszewska A."/>
            <person name="Okrasinska A."/>
            <person name="Steczkiewicz K."/>
            <person name="Drgas O."/>
            <person name="Orlowska M."/>
            <person name="Perlinska-Lenart U."/>
            <person name="Aleksandrzak-Piekarczyk T."/>
            <person name="Szatraj K."/>
            <person name="Zielenkiewicz U."/>
            <person name="Pilsyk S."/>
            <person name="Malc E."/>
            <person name="Mieczkowski P."/>
            <person name="Kruszewska J.S."/>
            <person name="Biernat P."/>
            <person name="Pawlowska J."/>
        </authorList>
    </citation>
    <scope>NUCLEOTIDE SEQUENCE</scope>
    <source>
        <strain evidence="4">WA0000051536</strain>
    </source>
</reference>
<dbReference type="EMBL" id="JAEPRA010000007">
    <property type="protein sequence ID" value="KAG2182765.1"/>
    <property type="molecule type" value="Genomic_DNA"/>
</dbReference>
<feature type="domain" description="Disease resistance R13L4/SHOC-2-like LRR" evidence="3">
    <location>
        <begin position="248"/>
        <end position="304"/>
    </location>
</feature>
<dbReference type="InterPro" id="IPR050216">
    <property type="entry name" value="LRR_domain-containing"/>
</dbReference>
<sequence length="646" mass="72511">MGNAHSLEIDLSDRQLTSVTLQQLGALVSGPSAYRLLSHIKQDRGNYVQRLYLRRNQLSYLPANFEVLLSGLTDLSLRSNELNQFPLEITSLKQLVKLSLAGNGLTYIPADISKLRHLEWLSLSSNTLDDLPVELAKCKRLTHLDIQKNRFKALPNCIAHLYSLEVLLCQKNSISTIKLEAFPPSLLTLNMSFNLLESVPLALYNLPNIEALILSSNLIAHIPVELCLNNTSLINLDLHTNKLVIIPQEISQLKHLRRLNIAINQITEVPASIGDLLMLEWLNVNDNQLTELPDSIGNLRKLIKFGIVQNKLEKLPESIGRLTQLAKLDMRRNQFRWLPGSILKLRDKQDSTQNITTENREDSMVRALRPGVGSLKTILMGENEHLQYYEGIVCEMNNQDAIVYSSNMDNISAENLTHLHPVGSLSEIAARRLLDTLPAPAGSISSLQYSKDRKEHLENLPAHILPSYTLDKICLNARQCEACLRLYCESDIYVAELGCMGDSRVDVPVRFRMCSYRCAKAFMAIDKTSPQFYDDDHESNGLEALDTPSHNELSSNLLQESEPGFDSNLLRESSVTSTATTRHFSVTKCLQSSFRALFSLQHADQDLAVSVPNMSRLVTLSNVSSRPSLPTTGRYVTTDVSELERF</sequence>
<dbReference type="PANTHER" id="PTHR48051">
    <property type="match status" value="1"/>
</dbReference>
<dbReference type="SMART" id="SM00364">
    <property type="entry name" value="LRR_BAC"/>
    <property type="match status" value="7"/>
</dbReference>
<evidence type="ECO:0000313" key="5">
    <source>
        <dbReference type="Proteomes" id="UP000612746"/>
    </source>
</evidence>
<evidence type="ECO:0000256" key="1">
    <source>
        <dbReference type="ARBA" id="ARBA00022614"/>
    </source>
</evidence>
<accession>A0A8H7UH15</accession>
<organism evidence="4 5">
    <name type="scientific">Umbelopsis vinacea</name>
    <dbReference type="NCBI Taxonomy" id="44442"/>
    <lineage>
        <taxon>Eukaryota</taxon>
        <taxon>Fungi</taxon>
        <taxon>Fungi incertae sedis</taxon>
        <taxon>Mucoromycota</taxon>
        <taxon>Mucoromycotina</taxon>
        <taxon>Umbelopsidomycetes</taxon>
        <taxon>Umbelopsidales</taxon>
        <taxon>Umbelopsidaceae</taxon>
        <taxon>Umbelopsis</taxon>
    </lineage>
</organism>
<dbReference type="PROSITE" id="PS51450">
    <property type="entry name" value="LRR"/>
    <property type="match status" value="3"/>
</dbReference>
<keyword evidence="2" id="KW-0677">Repeat</keyword>
<keyword evidence="1" id="KW-0433">Leucine-rich repeat</keyword>
<evidence type="ECO:0000256" key="2">
    <source>
        <dbReference type="ARBA" id="ARBA00022737"/>
    </source>
</evidence>
<comment type="caution">
    <text evidence="4">The sequence shown here is derived from an EMBL/GenBank/DDBJ whole genome shotgun (WGS) entry which is preliminary data.</text>
</comment>
<dbReference type="Gene3D" id="3.80.10.10">
    <property type="entry name" value="Ribonuclease Inhibitor"/>
    <property type="match status" value="1"/>
</dbReference>
<dbReference type="SMART" id="SM00369">
    <property type="entry name" value="LRR_TYP"/>
    <property type="match status" value="9"/>
</dbReference>
<dbReference type="Proteomes" id="UP000612746">
    <property type="component" value="Unassembled WGS sequence"/>
</dbReference>
<protein>
    <recommendedName>
        <fullName evidence="3">Disease resistance R13L4/SHOC-2-like LRR domain-containing protein</fullName>
    </recommendedName>
</protein>
<proteinExistence type="predicted"/>
<dbReference type="InterPro" id="IPR001611">
    <property type="entry name" value="Leu-rich_rpt"/>
</dbReference>
<dbReference type="InterPro" id="IPR003591">
    <property type="entry name" value="Leu-rich_rpt_typical-subtyp"/>
</dbReference>
<gene>
    <name evidence="4" type="ORF">INT44_005745</name>
</gene>
<dbReference type="OrthoDB" id="660555at2759"/>
<dbReference type="AlphaFoldDB" id="A0A8H7UH15"/>
<dbReference type="InterPro" id="IPR032675">
    <property type="entry name" value="LRR_dom_sf"/>
</dbReference>
<dbReference type="SUPFAM" id="SSF52058">
    <property type="entry name" value="L domain-like"/>
    <property type="match status" value="1"/>
</dbReference>